<name>A0A7R9MQA1_9ACAR</name>
<dbReference type="InterPro" id="IPR036610">
    <property type="entry name" value="PEBP-like_sf"/>
</dbReference>
<accession>A0A7R9MQA1</accession>
<evidence type="ECO:0000313" key="1">
    <source>
        <dbReference type="EMBL" id="CAD7664034.1"/>
    </source>
</evidence>
<protein>
    <submittedName>
        <fullName evidence="1">Uncharacterized protein</fullName>
    </submittedName>
</protein>
<reference evidence="1" key="1">
    <citation type="submission" date="2020-11" db="EMBL/GenBank/DDBJ databases">
        <authorList>
            <person name="Tran Van P."/>
        </authorList>
    </citation>
    <scope>NUCLEOTIDE SEQUENCE</scope>
</reference>
<evidence type="ECO:0000313" key="2">
    <source>
        <dbReference type="Proteomes" id="UP000728032"/>
    </source>
</evidence>
<dbReference type="EMBL" id="OC950670">
    <property type="protein sequence ID" value="CAD7664034.1"/>
    <property type="molecule type" value="Genomic_DNA"/>
</dbReference>
<dbReference type="SUPFAM" id="SSF49777">
    <property type="entry name" value="PEBP-like"/>
    <property type="match status" value="1"/>
</dbReference>
<organism evidence="1">
    <name type="scientific">Oppiella nova</name>
    <dbReference type="NCBI Taxonomy" id="334625"/>
    <lineage>
        <taxon>Eukaryota</taxon>
        <taxon>Metazoa</taxon>
        <taxon>Ecdysozoa</taxon>
        <taxon>Arthropoda</taxon>
        <taxon>Chelicerata</taxon>
        <taxon>Arachnida</taxon>
        <taxon>Acari</taxon>
        <taxon>Acariformes</taxon>
        <taxon>Sarcoptiformes</taxon>
        <taxon>Oribatida</taxon>
        <taxon>Brachypylina</taxon>
        <taxon>Oppioidea</taxon>
        <taxon>Oppiidae</taxon>
        <taxon>Oppiella</taxon>
    </lineage>
</organism>
<keyword evidence="2" id="KW-1185">Reference proteome</keyword>
<dbReference type="AlphaFoldDB" id="A0A7R9MQA1"/>
<dbReference type="EMBL" id="CAJPVJ010035845">
    <property type="protein sequence ID" value="CAG2181171.1"/>
    <property type="molecule type" value="Genomic_DNA"/>
</dbReference>
<sequence>MFPNLLGVFMGCSLVAFQNENIVPDLLDTLPQHFLKVTWPSKASAQLGNELTVAQTKDQPLLEWPVSPSMYGWIYTLIMVDIDAPTHEAPT</sequence>
<dbReference type="OrthoDB" id="2506647at2759"/>
<proteinExistence type="predicted"/>
<dbReference type="Gene3D" id="3.90.280.10">
    <property type="entry name" value="PEBP-like"/>
    <property type="match status" value="1"/>
</dbReference>
<dbReference type="Proteomes" id="UP000728032">
    <property type="component" value="Unassembled WGS sequence"/>
</dbReference>
<gene>
    <name evidence="1" type="ORF">ONB1V03_LOCUS20592</name>
</gene>
<feature type="non-terminal residue" evidence="1">
    <location>
        <position position="91"/>
    </location>
</feature>